<sequence>MHLSFLSFALVAGTHLALADPSISSFPNSLTLSAPFDPIQPAYWTGLPHHRRTPFAVSPDGKSAYLAYLDSSKKNVIVQQVDTAAFTAVGTAVTIGAYEAAGLVAQNDGFALMATINATGTSDLPPNNMPIVAIIRYKNGAEAWRRPLNGPGVHPAAGLSATPDANGDLVYSSTSGLYAAYFVVTAYTGDATGHFGDSIQYVDDTGALQEIPASSTFGCSHNTGIGLEAADAPPFASVCAEDNGAIWLNTETQYMDGEKIANENTTNGVSGEPMGGMSGSYSNLARFPSSTNYVFAWQSRGAKDLTTNTWLGAPFTQCSPRWLHHNVAIATLSSKNTLAGAEASSTVGAVDGDTHINWITKSDTDDHQNVHVAAISASRALVTWETLLQPTCQPLPLGCTGTYAGTSFQIIDSAGAKVGAAVTDPKVFVSGDMVNLGNDRVCWPYVDMTWDLSAPKDAGPPVTQMSFACAGTGGGSAVVTNSREAGVPPPTATAPTLTISADSPPVVASAAPTPDPSLVPSETDVPRPSYLASSPPSSPPVSELPAGPPPVVSTPAYEPPATTSQLAVPDPTPGPPLESLPVAYPPDSGRPSPTAPPHALPTGVWPKKLVPTGARAHLGEGLGRHRFPWYRATTFATYPLALPTATPAEGVPCKEA</sequence>
<dbReference type="Gene3D" id="2.130.10.10">
    <property type="entry name" value="YVTN repeat-like/Quinoprotein amine dehydrogenase"/>
    <property type="match status" value="1"/>
</dbReference>
<feature type="compositionally biased region" description="Low complexity" evidence="1">
    <location>
        <begin position="526"/>
        <end position="535"/>
    </location>
</feature>
<feature type="region of interest" description="Disordered" evidence="1">
    <location>
        <begin position="480"/>
        <end position="606"/>
    </location>
</feature>
<evidence type="ECO:0000313" key="3">
    <source>
        <dbReference type="EMBL" id="KAK2625173.1"/>
    </source>
</evidence>
<proteinExistence type="predicted"/>
<keyword evidence="2" id="KW-0732">Signal</keyword>
<organism evidence="3 4">
    <name type="scientific">Diplocarpon rosae</name>
    <dbReference type="NCBI Taxonomy" id="946125"/>
    <lineage>
        <taxon>Eukaryota</taxon>
        <taxon>Fungi</taxon>
        <taxon>Dikarya</taxon>
        <taxon>Ascomycota</taxon>
        <taxon>Pezizomycotina</taxon>
        <taxon>Leotiomycetes</taxon>
        <taxon>Helotiales</taxon>
        <taxon>Drepanopezizaceae</taxon>
        <taxon>Diplocarpon</taxon>
    </lineage>
</organism>
<feature type="chain" id="PRO_5042023796" evidence="2">
    <location>
        <begin position="20"/>
        <end position="656"/>
    </location>
</feature>
<dbReference type="EMBL" id="JAUBYV010000008">
    <property type="protein sequence ID" value="KAK2625173.1"/>
    <property type="molecule type" value="Genomic_DNA"/>
</dbReference>
<dbReference type="InterPro" id="IPR015943">
    <property type="entry name" value="WD40/YVTN_repeat-like_dom_sf"/>
</dbReference>
<dbReference type="Proteomes" id="UP001285354">
    <property type="component" value="Unassembled WGS sequence"/>
</dbReference>
<dbReference type="AlphaFoldDB" id="A0AAD9WCG7"/>
<comment type="caution">
    <text evidence="3">The sequence shown here is derived from an EMBL/GenBank/DDBJ whole genome shotgun (WGS) entry which is preliminary data.</text>
</comment>
<feature type="compositionally biased region" description="Low complexity" evidence="1">
    <location>
        <begin position="493"/>
        <end position="512"/>
    </location>
</feature>
<evidence type="ECO:0000256" key="2">
    <source>
        <dbReference type="SAM" id="SignalP"/>
    </source>
</evidence>
<evidence type="ECO:0000313" key="4">
    <source>
        <dbReference type="Proteomes" id="UP001285354"/>
    </source>
</evidence>
<keyword evidence="4" id="KW-1185">Reference proteome</keyword>
<feature type="signal peptide" evidence="2">
    <location>
        <begin position="1"/>
        <end position="19"/>
    </location>
</feature>
<protein>
    <submittedName>
        <fullName evidence="3">Uncharacterized protein</fullName>
    </submittedName>
</protein>
<evidence type="ECO:0000256" key="1">
    <source>
        <dbReference type="SAM" id="MobiDB-lite"/>
    </source>
</evidence>
<gene>
    <name evidence="3" type="ORF">QTJ16_005542</name>
</gene>
<name>A0AAD9WCG7_9HELO</name>
<accession>A0AAD9WCG7</accession>
<reference evidence="3" key="1">
    <citation type="submission" date="2023-06" db="EMBL/GenBank/DDBJ databases">
        <title>Draft genome of Marssonina rosae.</title>
        <authorList>
            <person name="Cheng Q."/>
        </authorList>
    </citation>
    <scope>NUCLEOTIDE SEQUENCE</scope>
    <source>
        <strain evidence="3">R4</strain>
    </source>
</reference>